<dbReference type="GO" id="GO:0001664">
    <property type="term" value="F:G protein-coupled receptor binding"/>
    <property type="evidence" value="ECO:0007669"/>
    <property type="project" value="TreeGrafter"/>
</dbReference>
<evidence type="ECO:0000259" key="2">
    <source>
        <dbReference type="Pfam" id="PF09128"/>
    </source>
</evidence>
<dbReference type="PANTHER" id="PTHR45872">
    <property type="entry name" value="RHO GUANINE NUCLEOTIDE EXCHANGE FACTOR 2, ISOFORM D"/>
    <property type="match status" value="1"/>
</dbReference>
<dbReference type="GO" id="GO:0007186">
    <property type="term" value="P:G protein-coupled receptor signaling pathway"/>
    <property type="evidence" value="ECO:0007669"/>
    <property type="project" value="TreeGrafter"/>
</dbReference>
<dbReference type="Proteomes" id="UP000675881">
    <property type="component" value="Chromosome 5"/>
</dbReference>
<organism evidence="3 4">
    <name type="scientific">Lepeophtheirus salmonis</name>
    <name type="common">Salmon louse</name>
    <name type="synonym">Caligus salmonis</name>
    <dbReference type="NCBI Taxonomy" id="72036"/>
    <lineage>
        <taxon>Eukaryota</taxon>
        <taxon>Metazoa</taxon>
        <taxon>Ecdysozoa</taxon>
        <taxon>Arthropoda</taxon>
        <taxon>Crustacea</taxon>
        <taxon>Multicrustacea</taxon>
        <taxon>Hexanauplia</taxon>
        <taxon>Copepoda</taxon>
        <taxon>Siphonostomatoida</taxon>
        <taxon>Caligidae</taxon>
        <taxon>Lepeophtheirus</taxon>
    </lineage>
</organism>
<feature type="region of interest" description="Disordered" evidence="1">
    <location>
        <begin position="437"/>
        <end position="465"/>
    </location>
</feature>
<feature type="domain" description="Regulator of G protein signalling-like" evidence="2">
    <location>
        <begin position="89"/>
        <end position="176"/>
    </location>
</feature>
<dbReference type="AlphaFoldDB" id="A0A7R8H9U0"/>
<name>A0A7R8H9U0_LEPSM</name>
<dbReference type="PANTHER" id="PTHR45872:SF2">
    <property type="entry name" value="RHO GUANINE NUCLEOTIDE EXCHANGE FACTOR 2, ISOFORM D"/>
    <property type="match status" value="1"/>
</dbReference>
<feature type="region of interest" description="Disordered" evidence="1">
    <location>
        <begin position="1"/>
        <end position="38"/>
    </location>
</feature>
<dbReference type="SUPFAM" id="SSF48097">
    <property type="entry name" value="Regulator of G-protein signaling, RGS"/>
    <property type="match status" value="1"/>
</dbReference>
<dbReference type="OrthoDB" id="2272012at2759"/>
<dbReference type="EMBL" id="HG994584">
    <property type="protein sequence ID" value="CAF2946540.1"/>
    <property type="molecule type" value="Genomic_DNA"/>
</dbReference>
<dbReference type="GO" id="GO:0005085">
    <property type="term" value="F:guanyl-nucleotide exchange factor activity"/>
    <property type="evidence" value="ECO:0007669"/>
    <property type="project" value="InterPro"/>
</dbReference>
<proteinExistence type="predicted"/>
<feature type="region of interest" description="Disordered" evidence="1">
    <location>
        <begin position="364"/>
        <end position="414"/>
    </location>
</feature>
<accession>A0A7R8H9U0</accession>
<sequence length="510" mass="57161">MSNLSDPPDSPRYETPPGTPPPPYALKGFSTTEKSPGGTTHFQLTQESILKSPFNLSDHFNTGAEILNMEDDDDDDDELLTLSSCTFICFFLNFVISISDPAPLLFYLITDSYKQGSLKEMQRWAYEIHSSFLVPGAPLPINKIENNTVNVIDRALQEEFEKEEILRRLFWKKKDNGLGGIFGHSELELRQCIDNRNRELQVIDNLMIPLLDSLTEDLDNATERSFTIASSLATILSKTFVTRNPTALSLIEKCPTFVSKEKKIKQTLCQIMIWGIGPQGYRCSNCGFDVYRKICSACRKKHVRILSDRDLSAAVHPWKSTTQSPNTTKEIIPSSSICNDDFLDDPNSTLLSVSSALLFDQTENEKRRSWGGGGSTRNSSSFESHSVTSGEGTGTFSLSSSPSSTCDLKTPSLTPIPEWKRREELRFSRNNKSHVLVSGSSTLRHHRRERPPPEMASSTSHHHMRHKRSQSEIYYCSSHGGSRPSFFNDSTITTTTNSIQRVMLPPSTSP</sequence>
<dbReference type="Gene3D" id="3.30.60.20">
    <property type="match status" value="1"/>
</dbReference>
<dbReference type="InterPro" id="IPR015212">
    <property type="entry name" value="RGS-like_dom"/>
</dbReference>
<dbReference type="InterPro" id="IPR044926">
    <property type="entry name" value="RGS_subdomain_2"/>
</dbReference>
<feature type="compositionally biased region" description="Polar residues" evidence="1">
    <location>
        <begin position="29"/>
        <end position="38"/>
    </location>
</feature>
<protein>
    <submittedName>
        <fullName evidence="3">ARHGEF12</fullName>
    </submittedName>
</protein>
<evidence type="ECO:0000256" key="1">
    <source>
        <dbReference type="SAM" id="MobiDB-lite"/>
    </source>
</evidence>
<gene>
    <name evidence="3" type="ORF">LSAA_10177</name>
</gene>
<evidence type="ECO:0000313" key="4">
    <source>
        <dbReference type="Proteomes" id="UP000675881"/>
    </source>
</evidence>
<dbReference type="InterPro" id="IPR036305">
    <property type="entry name" value="RGS_sf"/>
</dbReference>
<feature type="compositionally biased region" description="Polar residues" evidence="1">
    <location>
        <begin position="376"/>
        <end position="396"/>
    </location>
</feature>
<reference evidence="3" key="1">
    <citation type="submission" date="2021-02" db="EMBL/GenBank/DDBJ databases">
        <authorList>
            <person name="Bekaert M."/>
        </authorList>
    </citation>
    <scope>NUCLEOTIDE SEQUENCE</scope>
    <source>
        <strain evidence="3">IoA-00</strain>
    </source>
</reference>
<keyword evidence="4" id="KW-1185">Reference proteome</keyword>
<dbReference type="GO" id="GO:0005737">
    <property type="term" value="C:cytoplasm"/>
    <property type="evidence" value="ECO:0007669"/>
    <property type="project" value="InterPro"/>
</dbReference>
<evidence type="ECO:0000313" key="3">
    <source>
        <dbReference type="EMBL" id="CAF2946540.1"/>
    </source>
</evidence>
<dbReference type="Gene3D" id="1.10.167.10">
    <property type="entry name" value="Regulator of G-protein Signalling 4, domain 2"/>
    <property type="match status" value="2"/>
</dbReference>
<dbReference type="Pfam" id="PF09128">
    <property type="entry name" value="RGS-like"/>
    <property type="match status" value="1"/>
</dbReference>